<accession>A0AAN9LLF8</accession>
<name>A0AAN9LLF8_CANGL</name>
<evidence type="ECO:0000313" key="1">
    <source>
        <dbReference type="EMBL" id="KAK7337826.1"/>
    </source>
</evidence>
<organism evidence="1 2">
    <name type="scientific">Canavalia gladiata</name>
    <name type="common">Sword bean</name>
    <name type="synonym">Dolichos gladiatus</name>
    <dbReference type="NCBI Taxonomy" id="3824"/>
    <lineage>
        <taxon>Eukaryota</taxon>
        <taxon>Viridiplantae</taxon>
        <taxon>Streptophyta</taxon>
        <taxon>Embryophyta</taxon>
        <taxon>Tracheophyta</taxon>
        <taxon>Spermatophyta</taxon>
        <taxon>Magnoliopsida</taxon>
        <taxon>eudicotyledons</taxon>
        <taxon>Gunneridae</taxon>
        <taxon>Pentapetalae</taxon>
        <taxon>rosids</taxon>
        <taxon>fabids</taxon>
        <taxon>Fabales</taxon>
        <taxon>Fabaceae</taxon>
        <taxon>Papilionoideae</taxon>
        <taxon>50 kb inversion clade</taxon>
        <taxon>NPAAA clade</taxon>
        <taxon>indigoferoid/millettioid clade</taxon>
        <taxon>Phaseoleae</taxon>
        <taxon>Canavalia</taxon>
    </lineage>
</organism>
<evidence type="ECO:0000313" key="2">
    <source>
        <dbReference type="Proteomes" id="UP001367508"/>
    </source>
</evidence>
<dbReference type="Proteomes" id="UP001367508">
    <property type="component" value="Unassembled WGS sequence"/>
</dbReference>
<gene>
    <name evidence="1" type="ORF">VNO77_18413</name>
</gene>
<reference evidence="1 2" key="1">
    <citation type="submission" date="2024-01" db="EMBL/GenBank/DDBJ databases">
        <title>The genomes of 5 underutilized Papilionoideae crops provide insights into root nodulation and disease resistanc.</title>
        <authorList>
            <person name="Jiang F."/>
        </authorList>
    </citation>
    <scope>NUCLEOTIDE SEQUENCE [LARGE SCALE GENOMIC DNA]</scope>
    <source>
        <strain evidence="1">LVBAO_FW01</strain>
        <tissue evidence="1">Leaves</tissue>
    </source>
</reference>
<dbReference type="EMBL" id="JAYMYQ010000004">
    <property type="protein sequence ID" value="KAK7337826.1"/>
    <property type="molecule type" value="Genomic_DNA"/>
</dbReference>
<keyword evidence="2" id="KW-1185">Reference proteome</keyword>
<proteinExistence type="predicted"/>
<dbReference type="AlphaFoldDB" id="A0AAN9LLF8"/>
<comment type="caution">
    <text evidence="1">The sequence shown here is derived from an EMBL/GenBank/DDBJ whole genome shotgun (WGS) entry which is preliminary data.</text>
</comment>
<protein>
    <submittedName>
        <fullName evidence="1">Uncharacterized protein</fullName>
    </submittedName>
</protein>
<sequence length="123" mass="14089">MDITHNGKVPQLGQDFLPSFSRKIPLSVCNSNMTWFVAHIGETPYASWMQLLFGLHVTHVRDLVQWRIGTFLDPSLRGTRRGKERAREGSEIDVQIRWNPPVFLPRNDREKASFGSALNKGEK</sequence>